<reference evidence="2 3" key="1">
    <citation type="journal article" date="2020" name="IScience">
        <title>Genome Sequencing of the Endangered Kingdonia uniflora (Circaeasteraceae, Ranunculales) Reveals Potential Mechanisms of Evolutionary Specialization.</title>
        <authorList>
            <person name="Sun Y."/>
            <person name="Deng T."/>
            <person name="Zhang A."/>
            <person name="Moore M.J."/>
            <person name="Landis J.B."/>
            <person name="Lin N."/>
            <person name="Zhang H."/>
            <person name="Zhang X."/>
            <person name="Huang J."/>
            <person name="Zhang X."/>
            <person name="Sun H."/>
            <person name="Wang H."/>
        </authorList>
    </citation>
    <scope>NUCLEOTIDE SEQUENCE [LARGE SCALE GENOMIC DNA]</scope>
    <source>
        <strain evidence="2">TB1705</strain>
        <tissue evidence="2">Leaf</tissue>
    </source>
</reference>
<evidence type="ECO:0000313" key="2">
    <source>
        <dbReference type="EMBL" id="KAF6152057.1"/>
    </source>
</evidence>
<organism evidence="2 3">
    <name type="scientific">Kingdonia uniflora</name>
    <dbReference type="NCBI Taxonomy" id="39325"/>
    <lineage>
        <taxon>Eukaryota</taxon>
        <taxon>Viridiplantae</taxon>
        <taxon>Streptophyta</taxon>
        <taxon>Embryophyta</taxon>
        <taxon>Tracheophyta</taxon>
        <taxon>Spermatophyta</taxon>
        <taxon>Magnoliopsida</taxon>
        <taxon>Ranunculales</taxon>
        <taxon>Circaeasteraceae</taxon>
        <taxon>Kingdonia</taxon>
    </lineage>
</organism>
<accession>A0A7J7MB02</accession>
<dbReference type="EMBL" id="JACGCM010001655">
    <property type="protein sequence ID" value="KAF6152057.1"/>
    <property type="molecule type" value="Genomic_DNA"/>
</dbReference>
<evidence type="ECO:0008006" key="4">
    <source>
        <dbReference type="Google" id="ProtNLM"/>
    </source>
</evidence>
<proteinExistence type="inferred from homology"/>
<dbReference type="AlphaFoldDB" id="A0A7J7MB02"/>
<dbReference type="GO" id="GO:0080044">
    <property type="term" value="F:quercetin 7-O-glucosyltransferase activity"/>
    <property type="evidence" value="ECO:0007669"/>
    <property type="project" value="TreeGrafter"/>
</dbReference>
<evidence type="ECO:0000313" key="3">
    <source>
        <dbReference type="Proteomes" id="UP000541444"/>
    </source>
</evidence>
<dbReference type="PANTHER" id="PTHR11926">
    <property type="entry name" value="GLUCOSYL/GLUCURONOSYL TRANSFERASES"/>
    <property type="match status" value="1"/>
</dbReference>
<gene>
    <name evidence="2" type="ORF">GIB67_031379</name>
</gene>
<dbReference type="SUPFAM" id="SSF53756">
    <property type="entry name" value="UDP-Glycosyltransferase/glycogen phosphorylase"/>
    <property type="match status" value="1"/>
</dbReference>
<dbReference type="GO" id="GO:0080043">
    <property type="term" value="F:quercetin 3-O-glucosyltransferase activity"/>
    <property type="evidence" value="ECO:0007669"/>
    <property type="project" value="TreeGrafter"/>
</dbReference>
<dbReference type="PANTHER" id="PTHR11926:SF1365">
    <property type="entry name" value="GLYCOSYLTRANSFERASE"/>
    <property type="match status" value="1"/>
</dbReference>
<evidence type="ECO:0000256" key="1">
    <source>
        <dbReference type="ARBA" id="ARBA00009995"/>
    </source>
</evidence>
<dbReference type="Proteomes" id="UP000541444">
    <property type="component" value="Unassembled WGS sequence"/>
</dbReference>
<sequence>MPDMPSERNVHSNHDEGNLFDVVKYSIIIVGRIKRLVCPSIGLPLIKRVLYNFTPDEFCPDADTVPGAVLEALNAEIETASIHCVVQDAIKSIKKLTLMLFTGVCSSEKWVQLYPIIPNTVCIPFSAQGHITPIMQFAKLLYSRGFYISFINTEFNHRCLLQLMGPDVLSSIPDFCYETIPNGLPPSDRDATQDLPSLADSTRKYCLVPLVDLIGKLNALFDVPQVTFIVSEGVMDFGIIAA</sequence>
<dbReference type="Gene3D" id="3.40.50.2000">
    <property type="entry name" value="Glycogen Phosphorylase B"/>
    <property type="match status" value="1"/>
</dbReference>
<comment type="similarity">
    <text evidence="1">Belongs to the UDP-glycosyltransferase family.</text>
</comment>
<protein>
    <recommendedName>
        <fullName evidence="4">UDP-glycosyltransferase</fullName>
    </recommendedName>
</protein>
<dbReference type="OrthoDB" id="5835829at2759"/>
<comment type="caution">
    <text evidence="2">The sequence shown here is derived from an EMBL/GenBank/DDBJ whole genome shotgun (WGS) entry which is preliminary data.</text>
</comment>
<name>A0A7J7MB02_9MAGN</name>
<keyword evidence="3" id="KW-1185">Reference proteome</keyword>